<keyword evidence="1" id="KW-0812">Transmembrane</keyword>
<dbReference type="AlphaFoldDB" id="A0A916QS55"/>
<name>A0A916QS55_9RHOB</name>
<feature type="transmembrane region" description="Helical" evidence="1">
    <location>
        <begin position="6"/>
        <end position="24"/>
    </location>
</feature>
<sequence>MGWLVYPGIFVTLLGLCGLLYCIWKANGLRNSSLEGEDMTAQLHRLIPINLASVSIAGMGLALVVVGKLL</sequence>
<comment type="caution">
    <text evidence="2">The sequence shown here is derived from an EMBL/GenBank/DDBJ whole genome shotgun (WGS) entry which is preliminary data.</text>
</comment>
<protein>
    <submittedName>
        <fullName evidence="2">Uncharacterized protein</fullName>
    </submittedName>
</protein>
<keyword evidence="3" id="KW-1185">Reference proteome</keyword>
<keyword evidence="1" id="KW-1133">Transmembrane helix</keyword>
<reference evidence="2" key="2">
    <citation type="submission" date="2020-09" db="EMBL/GenBank/DDBJ databases">
        <authorList>
            <person name="Sun Q."/>
            <person name="Zhou Y."/>
        </authorList>
    </citation>
    <scope>NUCLEOTIDE SEQUENCE</scope>
    <source>
        <strain evidence="2">CGMCC 1.15880</strain>
    </source>
</reference>
<organism evidence="2 3">
    <name type="scientific">Neptunicoccus cionae</name>
    <dbReference type="NCBI Taxonomy" id="2035344"/>
    <lineage>
        <taxon>Bacteria</taxon>
        <taxon>Pseudomonadati</taxon>
        <taxon>Pseudomonadota</taxon>
        <taxon>Alphaproteobacteria</taxon>
        <taxon>Rhodobacterales</taxon>
        <taxon>Paracoccaceae</taxon>
        <taxon>Neptunicoccus</taxon>
    </lineage>
</organism>
<gene>
    <name evidence="2" type="ORF">GCM10011498_03530</name>
</gene>
<evidence type="ECO:0000313" key="3">
    <source>
        <dbReference type="Proteomes" id="UP000628017"/>
    </source>
</evidence>
<reference evidence="2" key="1">
    <citation type="journal article" date="2014" name="Int. J. Syst. Evol. Microbiol.">
        <title>Complete genome sequence of Corynebacterium casei LMG S-19264T (=DSM 44701T), isolated from a smear-ripened cheese.</title>
        <authorList>
            <consortium name="US DOE Joint Genome Institute (JGI-PGF)"/>
            <person name="Walter F."/>
            <person name="Albersmeier A."/>
            <person name="Kalinowski J."/>
            <person name="Ruckert C."/>
        </authorList>
    </citation>
    <scope>NUCLEOTIDE SEQUENCE</scope>
    <source>
        <strain evidence="2">CGMCC 1.15880</strain>
    </source>
</reference>
<proteinExistence type="predicted"/>
<keyword evidence="1" id="KW-0472">Membrane</keyword>
<evidence type="ECO:0000256" key="1">
    <source>
        <dbReference type="SAM" id="Phobius"/>
    </source>
</evidence>
<dbReference type="Proteomes" id="UP000628017">
    <property type="component" value="Unassembled WGS sequence"/>
</dbReference>
<feature type="transmembrane region" description="Helical" evidence="1">
    <location>
        <begin position="45"/>
        <end position="66"/>
    </location>
</feature>
<evidence type="ECO:0000313" key="2">
    <source>
        <dbReference type="EMBL" id="GGA06987.1"/>
    </source>
</evidence>
<dbReference type="RefSeq" id="WP_069301324.1">
    <property type="nucleotide sequence ID" value="NZ_BMKA01000001.1"/>
</dbReference>
<accession>A0A916QS55</accession>
<dbReference type="EMBL" id="BMKA01000001">
    <property type="protein sequence ID" value="GGA06987.1"/>
    <property type="molecule type" value="Genomic_DNA"/>
</dbReference>